<dbReference type="SMART" id="SM00387">
    <property type="entry name" value="HATPase_c"/>
    <property type="match status" value="1"/>
</dbReference>
<dbReference type="EC" id="2.7.13.3" evidence="2"/>
<dbReference type="GO" id="GO:0000155">
    <property type="term" value="F:phosphorelay sensor kinase activity"/>
    <property type="evidence" value="ECO:0007669"/>
    <property type="project" value="InterPro"/>
</dbReference>
<proteinExistence type="predicted"/>
<gene>
    <name evidence="11" type="ORF">NIES37_64650</name>
</gene>
<dbReference type="CDD" id="cd17534">
    <property type="entry name" value="REC_DC-like"/>
    <property type="match status" value="1"/>
</dbReference>
<evidence type="ECO:0000256" key="1">
    <source>
        <dbReference type="ARBA" id="ARBA00000085"/>
    </source>
</evidence>
<evidence type="ECO:0000256" key="4">
    <source>
        <dbReference type="ARBA" id="ARBA00022679"/>
    </source>
</evidence>
<evidence type="ECO:0000259" key="10">
    <source>
        <dbReference type="PROSITE" id="PS50110"/>
    </source>
</evidence>
<dbReference type="CDD" id="cd00075">
    <property type="entry name" value="HATPase"/>
    <property type="match status" value="1"/>
</dbReference>
<feature type="modified residue" description="4-aspartylphosphate" evidence="8">
    <location>
        <position position="59"/>
    </location>
</feature>
<evidence type="ECO:0000256" key="6">
    <source>
        <dbReference type="ARBA" id="ARBA00023012"/>
    </source>
</evidence>
<dbReference type="InterPro" id="IPR036097">
    <property type="entry name" value="HisK_dim/P_sf"/>
</dbReference>
<evidence type="ECO:0000313" key="11">
    <source>
        <dbReference type="EMBL" id="BAZ02452.1"/>
    </source>
</evidence>
<dbReference type="Gene3D" id="1.10.287.130">
    <property type="match status" value="1"/>
</dbReference>
<dbReference type="Proteomes" id="UP000218785">
    <property type="component" value="Chromosome"/>
</dbReference>
<evidence type="ECO:0000256" key="3">
    <source>
        <dbReference type="ARBA" id="ARBA00022553"/>
    </source>
</evidence>
<evidence type="ECO:0000256" key="5">
    <source>
        <dbReference type="ARBA" id="ARBA00022777"/>
    </source>
</evidence>
<evidence type="ECO:0000256" key="7">
    <source>
        <dbReference type="ARBA" id="ARBA00055745"/>
    </source>
</evidence>
<keyword evidence="12" id="KW-1185">Reference proteome</keyword>
<evidence type="ECO:0000313" key="12">
    <source>
        <dbReference type="Proteomes" id="UP000218785"/>
    </source>
</evidence>
<dbReference type="SUPFAM" id="SSF47384">
    <property type="entry name" value="Homodimeric domain of signal transducing histidine kinase"/>
    <property type="match status" value="1"/>
</dbReference>
<accession>A0A1Z4N9W0</accession>
<dbReference type="SUPFAM" id="SSF52172">
    <property type="entry name" value="CheY-like"/>
    <property type="match status" value="1"/>
</dbReference>
<protein>
    <recommendedName>
        <fullName evidence="2">histidine kinase</fullName>
        <ecNumber evidence="2">2.7.13.3</ecNumber>
    </recommendedName>
</protein>
<feature type="domain" description="Histidine kinase" evidence="9">
    <location>
        <begin position="153"/>
        <end position="372"/>
    </location>
</feature>
<dbReference type="PROSITE" id="PS50109">
    <property type="entry name" value="HIS_KIN"/>
    <property type="match status" value="1"/>
</dbReference>
<dbReference type="PRINTS" id="PR00344">
    <property type="entry name" value="BCTRLSENSOR"/>
</dbReference>
<keyword evidence="4" id="KW-0808">Transferase</keyword>
<dbReference type="PANTHER" id="PTHR43711">
    <property type="entry name" value="TWO-COMPONENT HISTIDINE KINASE"/>
    <property type="match status" value="1"/>
</dbReference>
<dbReference type="SUPFAM" id="SSF55874">
    <property type="entry name" value="ATPase domain of HSP90 chaperone/DNA topoisomerase II/histidine kinase"/>
    <property type="match status" value="1"/>
</dbReference>
<dbReference type="Pfam" id="PF02518">
    <property type="entry name" value="HATPase_c"/>
    <property type="match status" value="1"/>
</dbReference>
<dbReference type="InterPro" id="IPR050736">
    <property type="entry name" value="Sensor_HK_Regulatory"/>
</dbReference>
<keyword evidence="3 8" id="KW-0597">Phosphoprotein</keyword>
<dbReference type="InterPro" id="IPR036890">
    <property type="entry name" value="HATPase_C_sf"/>
</dbReference>
<dbReference type="EMBL" id="AP018248">
    <property type="protein sequence ID" value="BAZ02452.1"/>
    <property type="molecule type" value="Genomic_DNA"/>
</dbReference>
<evidence type="ECO:0000259" key="9">
    <source>
        <dbReference type="PROSITE" id="PS50109"/>
    </source>
</evidence>
<dbReference type="InterPro" id="IPR004358">
    <property type="entry name" value="Sig_transdc_His_kin-like_C"/>
</dbReference>
<reference evidence="11 12" key="1">
    <citation type="submission" date="2017-06" db="EMBL/GenBank/DDBJ databases">
        <title>Genome sequencing of cyanobaciteial culture collection at National Institute for Environmental Studies (NIES).</title>
        <authorList>
            <person name="Hirose Y."/>
            <person name="Shimura Y."/>
            <person name="Fujisawa T."/>
            <person name="Nakamura Y."/>
            <person name="Kawachi M."/>
        </authorList>
    </citation>
    <scope>NUCLEOTIDE SEQUENCE [LARGE SCALE GENOMIC DNA]</scope>
    <source>
        <strain evidence="11 12">NIES-37</strain>
    </source>
</reference>
<sequence>MAQQSSKPSILIVEDEWVIALDIKQHLKKLGYNVSGTANSAEKALELVADHKPDLVLMDIYLQGDKSGIEAADQIRQQFQIPVVFLTAHADESTLTEAIATHPYGYIVKPFEEQDLIIAIQVALANHIAEQAIRQALQKEKRLNELKSQFVSIVSHEFRNPLSSILLTLELLEQPDILNSQKRQAHIERGKAAIQHMAQLITDVLVLGQVEQEQFHYQPTPINIYQFCSFLVEDLQSRAQNTDRFIYNVSGCDEPENLFYELDPNLLQHILNNLLENALKYSPNGTPVTFNLHCEPDYIQFQVQDQGIGLTEKDLEKLFTPFHRGINVNKIPGTGLGLSIAKKCVDAHGGQILVDSTVGVGTTFTVTLPSLKLENSNSNLYQPNHD</sequence>
<feature type="domain" description="Response regulatory" evidence="10">
    <location>
        <begin position="9"/>
        <end position="124"/>
    </location>
</feature>
<keyword evidence="5 11" id="KW-0418">Kinase</keyword>
<name>A0A1Z4N9W0_9CYAN</name>
<dbReference type="PANTHER" id="PTHR43711:SF26">
    <property type="entry name" value="SENSOR HISTIDINE KINASE RCSC"/>
    <property type="match status" value="1"/>
</dbReference>
<dbReference type="SMART" id="SM00388">
    <property type="entry name" value="HisKA"/>
    <property type="match status" value="1"/>
</dbReference>
<dbReference type="InterPro" id="IPR005467">
    <property type="entry name" value="His_kinase_dom"/>
</dbReference>
<dbReference type="SMART" id="SM00448">
    <property type="entry name" value="REC"/>
    <property type="match status" value="1"/>
</dbReference>
<dbReference type="Gene3D" id="3.40.50.2300">
    <property type="match status" value="1"/>
</dbReference>
<evidence type="ECO:0000256" key="8">
    <source>
        <dbReference type="PROSITE-ProRule" id="PRU00169"/>
    </source>
</evidence>
<comment type="catalytic activity">
    <reaction evidence="1">
        <text>ATP + protein L-histidine = ADP + protein N-phospho-L-histidine.</text>
        <dbReference type="EC" id="2.7.13.3"/>
    </reaction>
</comment>
<keyword evidence="6" id="KW-0902">Two-component regulatory system</keyword>
<dbReference type="Gene3D" id="3.30.565.10">
    <property type="entry name" value="Histidine kinase-like ATPase, C-terminal domain"/>
    <property type="match status" value="1"/>
</dbReference>
<organism evidence="11 12">
    <name type="scientific">Tolypothrix tenuis PCC 7101</name>
    <dbReference type="NCBI Taxonomy" id="231146"/>
    <lineage>
        <taxon>Bacteria</taxon>
        <taxon>Bacillati</taxon>
        <taxon>Cyanobacteriota</taxon>
        <taxon>Cyanophyceae</taxon>
        <taxon>Nostocales</taxon>
        <taxon>Tolypothrichaceae</taxon>
        <taxon>Tolypothrix</taxon>
    </lineage>
</organism>
<dbReference type="CDD" id="cd00082">
    <property type="entry name" value="HisKA"/>
    <property type="match status" value="1"/>
</dbReference>
<dbReference type="InterPro" id="IPR011006">
    <property type="entry name" value="CheY-like_superfamily"/>
</dbReference>
<dbReference type="Pfam" id="PF00072">
    <property type="entry name" value="Response_reg"/>
    <property type="match status" value="1"/>
</dbReference>
<dbReference type="RefSeq" id="WP_096582696.1">
    <property type="nucleotide sequence ID" value="NZ_CAWNJS010000001.1"/>
</dbReference>
<dbReference type="KEGG" id="ttq:NIES37_64650"/>
<dbReference type="FunFam" id="3.30.565.10:FF:000006">
    <property type="entry name" value="Sensor histidine kinase WalK"/>
    <property type="match status" value="1"/>
</dbReference>
<evidence type="ECO:0000256" key="2">
    <source>
        <dbReference type="ARBA" id="ARBA00012438"/>
    </source>
</evidence>
<dbReference type="Pfam" id="PF00512">
    <property type="entry name" value="HisKA"/>
    <property type="match status" value="1"/>
</dbReference>
<dbReference type="InterPro" id="IPR001789">
    <property type="entry name" value="Sig_transdc_resp-reg_receiver"/>
</dbReference>
<dbReference type="InterPro" id="IPR003661">
    <property type="entry name" value="HisK_dim/P_dom"/>
</dbReference>
<dbReference type="InterPro" id="IPR003594">
    <property type="entry name" value="HATPase_dom"/>
</dbReference>
<dbReference type="PROSITE" id="PS50110">
    <property type="entry name" value="RESPONSE_REGULATORY"/>
    <property type="match status" value="1"/>
</dbReference>
<comment type="function">
    <text evidence="7">Photoreceptor which exists in two forms that are reversibly interconvertible by light: the R form that absorbs maximally in the red region of the spectrum and the FR form that absorbs maximally in the far-red region.</text>
</comment>
<dbReference type="AlphaFoldDB" id="A0A1Z4N9W0"/>